<dbReference type="SMART" id="SM00516">
    <property type="entry name" value="SEC14"/>
    <property type="match status" value="1"/>
</dbReference>
<dbReference type="InterPro" id="IPR052578">
    <property type="entry name" value="PI_Transfer_CRAL-TRIO"/>
</dbReference>
<dbReference type="SUPFAM" id="SSF46938">
    <property type="entry name" value="CRAL/TRIO N-terminal domain"/>
    <property type="match status" value="1"/>
</dbReference>
<dbReference type="SMART" id="SM01100">
    <property type="entry name" value="CRAL_TRIO_N"/>
    <property type="match status" value="1"/>
</dbReference>
<evidence type="ECO:0000313" key="4">
    <source>
        <dbReference type="Proteomes" id="UP000799437"/>
    </source>
</evidence>
<dbReference type="InterPro" id="IPR036273">
    <property type="entry name" value="CRAL/TRIO_N_dom_sf"/>
</dbReference>
<proteinExistence type="predicted"/>
<dbReference type="Proteomes" id="UP000799437">
    <property type="component" value="Unassembled WGS sequence"/>
</dbReference>
<name>A0A6A6WKF5_9PEZI</name>
<dbReference type="RefSeq" id="XP_033605087.1">
    <property type="nucleotide sequence ID" value="XM_033749172.1"/>
</dbReference>
<dbReference type="GeneID" id="54490226"/>
<dbReference type="InterPro" id="IPR001251">
    <property type="entry name" value="CRAL-TRIO_dom"/>
</dbReference>
<dbReference type="AlphaFoldDB" id="A0A6A6WKF5"/>
<reference evidence="3" key="1">
    <citation type="journal article" date="2020" name="Stud. Mycol.">
        <title>101 Dothideomycetes genomes: a test case for predicting lifestyles and emergence of pathogens.</title>
        <authorList>
            <person name="Haridas S."/>
            <person name="Albert R."/>
            <person name="Binder M."/>
            <person name="Bloem J."/>
            <person name="Labutti K."/>
            <person name="Salamov A."/>
            <person name="Andreopoulos B."/>
            <person name="Baker S."/>
            <person name="Barry K."/>
            <person name="Bills G."/>
            <person name="Bluhm B."/>
            <person name="Cannon C."/>
            <person name="Castanera R."/>
            <person name="Culley D."/>
            <person name="Daum C."/>
            <person name="Ezra D."/>
            <person name="Gonzalez J."/>
            <person name="Henrissat B."/>
            <person name="Kuo A."/>
            <person name="Liang C."/>
            <person name="Lipzen A."/>
            <person name="Lutzoni F."/>
            <person name="Magnuson J."/>
            <person name="Mondo S."/>
            <person name="Nolan M."/>
            <person name="Ohm R."/>
            <person name="Pangilinan J."/>
            <person name="Park H.-J."/>
            <person name="Ramirez L."/>
            <person name="Alfaro M."/>
            <person name="Sun H."/>
            <person name="Tritt A."/>
            <person name="Yoshinaga Y."/>
            <person name="Zwiers L.-H."/>
            <person name="Turgeon B."/>
            <person name="Goodwin S."/>
            <person name="Spatafora J."/>
            <person name="Crous P."/>
            <person name="Grigoriev I."/>
        </authorList>
    </citation>
    <scope>NUCLEOTIDE SEQUENCE</scope>
    <source>
        <strain evidence="3">CBS 121739</strain>
    </source>
</reference>
<sequence>MATTTEPQAVPATDTLLNEKVASLTVSDDATPAGSSDNSEKTSEVAPGPAVVAPELSSKPVATETPKDDEVFKLPIAHPLDTCKPGSPPEPTAEQQKKYDTVLAAVEAWTEIPDTAKGTSKAPLTDEERMWLTRNCLLRYLRATKWAPNEAITRLQATLTWRREFGIYDKITAEHTAPENETGKQVIIGYDINGRPCLYQDPSKQNTQESERQVHHLVYLLERAIDIMPPGQETLALVINFANSSRKTSPSMAMSRNVLNILQTYYPERLGRALISQLPMIISMFFKVITPFIDPLTREKIRFNEPYTSNIPPSQLLKSWGGEANFEYEHDVYWPALDAFAKQRKEAFRERWIARGKKIGDDEWILKGGSPQ</sequence>
<feature type="compositionally biased region" description="Polar residues" evidence="1">
    <location>
        <begin position="24"/>
        <end position="37"/>
    </location>
</feature>
<gene>
    <name evidence="3" type="ORF">EJ05DRAFT_534155</name>
</gene>
<dbReference type="Gene3D" id="3.40.525.10">
    <property type="entry name" value="CRAL-TRIO lipid binding domain"/>
    <property type="match status" value="1"/>
</dbReference>
<accession>A0A6A6WKF5</accession>
<evidence type="ECO:0000313" key="3">
    <source>
        <dbReference type="EMBL" id="KAF2762636.1"/>
    </source>
</evidence>
<dbReference type="InterPro" id="IPR011074">
    <property type="entry name" value="CRAL/TRIO_N_dom"/>
</dbReference>
<dbReference type="PANTHER" id="PTHR45824:SF29">
    <property type="entry name" value="GH16843P"/>
    <property type="match status" value="1"/>
</dbReference>
<feature type="region of interest" description="Disordered" evidence="1">
    <location>
        <begin position="22"/>
        <end position="68"/>
    </location>
</feature>
<evidence type="ECO:0000259" key="2">
    <source>
        <dbReference type="PROSITE" id="PS50191"/>
    </source>
</evidence>
<dbReference type="SUPFAM" id="SSF52087">
    <property type="entry name" value="CRAL/TRIO domain"/>
    <property type="match status" value="1"/>
</dbReference>
<dbReference type="PANTHER" id="PTHR45824">
    <property type="entry name" value="GH16843P"/>
    <property type="match status" value="1"/>
</dbReference>
<dbReference type="Pfam" id="PF03765">
    <property type="entry name" value="CRAL_TRIO_N"/>
    <property type="match status" value="1"/>
</dbReference>
<organism evidence="3 4">
    <name type="scientific">Pseudovirgaria hyperparasitica</name>
    <dbReference type="NCBI Taxonomy" id="470096"/>
    <lineage>
        <taxon>Eukaryota</taxon>
        <taxon>Fungi</taxon>
        <taxon>Dikarya</taxon>
        <taxon>Ascomycota</taxon>
        <taxon>Pezizomycotina</taxon>
        <taxon>Dothideomycetes</taxon>
        <taxon>Dothideomycetes incertae sedis</taxon>
        <taxon>Acrospermales</taxon>
        <taxon>Acrospermaceae</taxon>
        <taxon>Pseudovirgaria</taxon>
    </lineage>
</organism>
<dbReference type="OrthoDB" id="75724at2759"/>
<dbReference type="EMBL" id="ML996565">
    <property type="protein sequence ID" value="KAF2762636.1"/>
    <property type="molecule type" value="Genomic_DNA"/>
</dbReference>
<feature type="domain" description="CRAL-TRIO" evidence="2">
    <location>
        <begin position="175"/>
        <end position="328"/>
    </location>
</feature>
<evidence type="ECO:0000256" key="1">
    <source>
        <dbReference type="SAM" id="MobiDB-lite"/>
    </source>
</evidence>
<dbReference type="GO" id="GO:0008526">
    <property type="term" value="F:phosphatidylinositol transfer activity"/>
    <property type="evidence" value="ECO:0007669"/>
    <property type="project" value="TreeGrafter"/>
</dbReference>
<dbReference type="Pfam" id="PF00650">
    <property type="entry name" value="CRAL_TRIO"/>
    <property type="match status" value="1"/>
</dbReference>
<dbReference type="CDD" id="cd00170">
    <property type="entry name" value="SEC14"/>
    <property type="match status" value="1"/>
</dbReference>
<keyword evidence="4" id="KW-1185">Reference proteome</keyword>
<dbReference type="PROSITE" id="PS50191">
    <property type="entry name" value="CRAL_TRIO"/>
    <property type="match status" value="1"/>
</dbReference>
<dbReference type="InterPro" id="IPR036865">
    <property type="entry name" value="CRAL-TRIO_dom_sf"/>
</dbReference>
<protein>
    <submittedName>
        <fullName evidence="3">CRAL/TRIO domain-containing protein</fullName>
    </submittedName>
</protein>